<dbReference type="SUPFAM" id="SSF55729">
    <property type="entry name" value="Acyl-CoA N-acyltransferases (Nat)"/>
    <property type="match status" value="1"/>
</dbReference>
<name>A0A1Y5FA71_9BACT</name>
<dbReference type="EMBL" id="MAAO01000005">
    <property type="protein sequence ID" value="OUR97918.1"/>
    <property type="molecule type" value="Genomic_DNA"/>
</dbReference>
<evidence type="ECO:0000259" key="1">
    <source>
        <dbReference type="PROSITE" id="PS51186"/>
    </source>
</evidence>
<dbReference type="GO" id="GO:0016747">
    <property type="term" value="F:acyltransferase activity, transferring groups other than amino-acyl groups"/>
    <property type="evidence" value="ECO:0007669"/>
    <property type="project" value="InterPro"/>
</dbReference>
<dbReference type="Proteomes" id="UP000196531">
    <property type="component" value="Unassembled WGS sequence"/>
</dbReference>
<reference evidence="3" key="1">
    <citation type="journal article" date="2017" name="Proc. Natl. Acad. Sci. U.S.A.">
        <title>Simulation of Deepwater Horizon oil plume reveals substrate specialization within a complex community of hydrocarbon-degraders.</title>
        <authorList>
            <person name="Hu P."/>
            <person name="Dubinsky E.A."/>
            <person name="Probst A.J."/>
            <person name="Wang J."/>
            <person name="Sieber C.M.K."/>
            <person name="Tom L.M."/>
            <person name="Gardinali P."/>
            <person name="Banfield J.F."/>
            <person name="Atlas R.M."/>
            <person name="Andersen G.L."/>
        </authorList>
    </citation>
    <scope>NUCLEOTIDE SEQUENCE [LARGE SCALE GENOMIC DNA]</scope>
</reference>
<organism evidence="2 3">
    <name type="scientific">Halobacteriovorax marinus</name>
    <dbReference type="NCBI Taxonomy" id="97084"/>
    <lineage>
        <taxon>Bacteria</taxon>
        <taxon>Pseudomonadati</taxon>
        <taxon>Bdellovibrionota</taxon>
        <taxon>Bacteriovoracia</taxon>
        <taxon>Bacteriovoracales</taxon>
        <taxon>Halobacteriovoraceae</taxon>
        <taxon>Halobacteriovorax</taxon>
    </lineage>
</organism>
<gene>
    <name evidence="2" type="ORF">A9Q84_06905</name>
</gene>
<evidence type="ECO:0000313" key="2">
    <source>
        <dbReference type="EMBL" id="OUR97918.1"/>
    </source>
</evidence>
<protein>
    <recommendedName>
        <fullName evidence="1">N-acetyltransferase domain-containing protein</fullName>
    </recommendedName>
</protein>
<comment type="caution">
    <text evidence="2">The sequence shown here is derived from an EMBL/GenBank/DDBJ whole genome shotgun (WGS) entry which is preliminary data.</text>
</comment>
<dbReference type="InterPro" id="IPR016181">
    <property type="entry name" value="Acyl_CoA_acyltransferase"/>
</dbReference>
<accession>A0A1Y5FA71</accession>
<sequence>MSLKFIKANNSKDIKTIYDYNIDAFSDSPGFNWNYDEIKKEVKDGWELFGVEDNGEIIAALFCKIDQKVLYSKNTSIKISHQGSGFSHKIKDFFETTAQEKKVHKIIHYCSIDNFRMYSLNESHGYEKSNRRLGEKGQVVEWIKKIKK</sequence>
<evidence type="ECO:0000313" key="3">
    <source>
        <dbReference type="Proteomes" id="UP000196531"/>
    </source>
</evidence>
<dbReference type="Gene3D" id="3.40.630.30">
    <property type="match status" value="1"/>
</dbReference>
<dbReference type="InterPro" id="IPR000182">
    <property type="entry name" value="GNAT_dom"/>
</dbReference>
<proteinExistence type="predicted"/>
<dbReference type="PROSITE" id="PS51186">
    <property type="entry name" value="GNAT"/>
    <property type="match status" value="1"/>
</dbReference>
<feature type="domain" description="N-acetyltransferase" evidence="1">
    <location>
        <begin position="4"/>
        <end position="147"/>
    </location>
</feature>
<dbReference type="AlphaFoldDB" id="A0A1Y5FA71"/>